<dbReference type="SUPFAM" id="SSF52096">
    <property type="entry name" value="ClpP/crotonase"/>
    <property type="match status" value="1"/>
</dbReference>
<dbReference type="SMART" id="SM00245">
    <property type="entry name" value="TSPc"/>
    <property type="match status" value="1"/>
</dbReference>
<dbReference type="SUPFAM" id="SSF50156">
    <property type="entry name" value="PDZ domain-like"/>
    <property type="match status" value="1"/>
</dbReference>
<dbReference type="CDD" id="cd07560">
    <property type="entry name" value="Peptidase_S41_CPP"/>
    <property type="match status" value="1"/>
</dbReference>
<dbReference type="CDD" id="cd06782">
    <property type="entry name" value="cpPDZ_CPP-like"/>
    <property type="match status" value="1"/>
</dbReference>
<comment type="similarity">
    <text evidence="1 5">Belongs to the peptidase S41A family.</text>
</comment>
<keyword evidence="7" id="KW-1133">Transmembrane helix</keyword>
<dbReference type="Proteomes" id="UP001480973">
    <property type="component" value="Unassembled WGS sequence"/>
</dbReference>
<dbReference type="InterPro" id="IPR041489">
    <property type="entry name" value="PDZ_6"/>
</dbReference>
<dbReference type="EMBL" id="JBBMES010000021">
    <property type="protein sequence ID" value="MEQ2536055.1"/>
    <property type="molecule type" value="Genomic_DNA"/>
</dbReference>
<keyword evidence="2 5" id="KW-0645">Protease</keyword>
<name>A0ABV1GS76_9FIRM</name>
<dbReference type="NCBIfam" id="TIGR00225">
    <property type="entry name" value="prc"/>
    <property type="match status" value="1"/>
</dbReference>
<dbReference type="SMART" id="SM00228">
    <property type="entry name" value="PDZ"/>
    <property type="match status" value="1"/>
</dbReference>
<keyword evidence="3 5" id="KW-0378">Hydrolase</keyword>
<dbReference type="Gene3D" id="2.30.42.10">
    <property type="match status" value="1"/>
</dbReference>
<dbReference type="PANTHER" id="PTHR32060:SF30">
    <property type="entry name" value="CARBOXY-TERMINAL PROCESSING PROTEASE CTPA"/>
    <property type="match status" value="1"/>
</dbReference>
<proteinExistence type="inferred from homology"/>
<dbReference type="Gene3D" id="3.30.750.44">
    <property type="match status" value="1"/>
</dbReference>
<comment type="caution">
    <text evidence="9">The sequence shown here is derived from an EMBL/GenBank/DDBJ whole genome shotgun (WGS) entry which is preliminary data.</text>
</comment>
<keyword evidence="6" id="KW-0175">Coiled coil</keyword>
<feature type="domain" description="PDZ" evidence="8">
    <location>
        <begin position="139"/>
        <end position="208"/>
    </location>
</feature>
<evidence type="ECO:0000256" key="5">
    <source>
        <dbReference type="RuleBase" id="RU004404"/>
    </source>
</evidence>
<dbReference type="Pfam" id="PF17820">
    <property type="entry name" value="PDZ_6"/>
    <property type="match status" value="1"/>
</dbReference>
<dbReference type="InterPro" id="IPR004447">
    <property type="entry name" value="Peptidase_S41A"/>
</dbReference>
<protein>
    <submittedName>
        <fullName evidence="9">S41 family peptidase</fullName>
    </submittedName>
</protein>
<dbReference type="Gene3D" id="3.90.226.10">
    <property type="entry name" value="2-enoyl-CoA Hydratase, Chain A, domain 1"/>
    <property type="match status" value="1"/>
</dbReference>
<dbReference type="InterPro" id="IPR001478">
    <property type="entry name" value="PDZ"/>
</dbReference>
<feature type="transmembrane region" description="Helical" evidence="7">
    <location>
        <begin position="35"/>
        <end position="58"/>
    </location>
</feature>
<evidence type="ECO:0000256" key="3">
    <source>
        <dbReference type="ARBA" id="ARBA00022801"/>
    </source>
</evidence>
<keyword evidence="7" id="KW-0812">Transmembrane</keyword>
<evidence type="ECO:0000256" key="2">
    <source>
        <dbReference type="ARBA" id="ARBA00022670"/>
    </source>
</evidence>
<organism evidence="9 10">
    <name type="scientific">Lachnospira intestinalis</name>
    <dbReference type="NCBI Taxonomy" id="3133158"/>
    <lineage>
        <taxon>Bacteria</taxon>
        <taxon>Bacillati</taxon>
        <taxon>Bacillota</taxon>
        <taxon>Clostridia</taxon>
        <taxon>Lachnospirales</taxon>
        <taxon>Lachnospiraceae</taxon>
        <taxon>Lachnospira</taxon>
    </lineage>
</organism>
<feature type="coiled-coil region" evidence="6">
    <location>
        <begin position="4"/>
        <end position="31"/>
    </location>
</feature>
<evidence type="ECO:0000256" key="4">
    <source>
        <dbReference type="ARBA" id="ARBA00022825"/>
    </source>
</evidence>
<evidence type="ECO:0000313" key="10">
    <source>
        <dbReference type="Proteomes" id="UP001480973"/>
    </source>
</evidence>
<keyword evidence="4 5" id="KW-0720">Serine protease</keyword>
<dbReference type="PROSITE" id="PS50106">
    <property type="entry name" value="PDZ"/>
    <property type="match status" value="1"/>
</dbReference>
<dbReference type="Pfam" id="PF03572">
    <property type="entry name" value="Peptidase_S41"/>
    <property type="match status" value="1"/>
</dbReference>
<sequence>MDNMDNSNQQNNDLNNAYASYRREKNKNKSKFGKGLVAGILAGVFATVSVVGITAGIFERKGYLHFGANGEVYVQQTSTDDSDGIGSDVEGKLNAIDSLLDRNFYFGGTDDEKAENYIYKAFLDSYGDKYTVYYTPDEYKAILESTSGKFYGIGAVCQKNEDGSILIADPYEDAPAYKAGIRKGDCVVKVDGTDITDMDLSSAVALIKGDKGTTVNLEIRRGSQTLTFTVERAEVNVKTVDHKMMDDNIGYIIVSQFDEVTTKQFKEALEDLQQQGMSGLIIDIRSNPGGLLNSVVDILDGLLPDGLIVYTETKSGTRKEYKGSNSNELKVPLAVLVNEDSASASEIFAGAVQDYGKGAIIGTKTFGKGIVQTIQPLTDGSAVKYTIAKYFTPKGQDIHGNGVTPDIEVTLPDDAVSDVQYEAAVNYLKGKMN</sequence>
<keyword evidence="7" id="KW-0472">Membrane</keyword>
<dbReference type="PANTHER" id="PTHR32060">
    <property type="entry name" value="TAIL-SPECIFIC PROTEASE"/>
    <property type="match status" value="1"/>
</dbReference>
<dbReference type="InterPro" id="IPR036034">
    <property type="entry name" value="PDZ_sf"/>
</dbReference>
<evidence type="ECO:0000256" key="1">
    <source>
        <dbReference type="ARBA" id="ARBA00009179"/>
    </source>
</evidence>
<dbReference type="InterPro" id="IPR029045">
    <property type="entry name" value="ClpP/crotonase-like_dom_sf"/>
</dbReference>
<accession>A0ABV1GS76</accession>
<reference evidence="9 10" key="1">
    <citation type="submission" date="2024-03" db="EMBL/GenBank/DDBJ databases">
        <title>Human intestinal bacterial collection.</title>
        <authorList>
            <person name="Pauvert C."/>
            <person name="Hitch T.C.A."/>
            <person name="Clavel T."/>
        </authorList>
    </citation>
    <scope>NUCLEOTIDE SEQUENCE [LARGE SCALE GENOMIC DNA]</scope>
    <source>
        <strain evidence="9 10">CLA-JM-H10</strain>
    </source>
</reference>
<keyword evidence="10" id="KW-1185">Reference proteome</keyword>
<evidence type="ECO:0000259" key="8">
    <source>
        <dbReference type="PROSITE" id="PS50106"/>
    </source>
</evidence>
<evidence type="ECO:0000256" key="6">
    <source>
        <dbReference type="SAM" id="Coils"/>
    </source>
</evidence>
<dbReference type="InterPro" id="IPR005151">
    <property type="entry name" value="Tail-specific_protease"/>
</dbReference>
<evidence type="ECO:0000256" key="7">
    <source>
        <dbReference type="SAM" id="Phobius"/>
    </source>
</evidence>
<gene>
    <name evidence="9" type="ORF">WMO38_13180</name>
</gene>
<evidence type="ECO:0000313" key="9">
    <source>
        <dbReference type="EMBL" id="MEQ2536055.1"/>
    </source>
</evidence>